<gene>
    <name evidence="15" type="ORF">E3E15_04420</name>
</gene>
<dbReference type="FunFam" id="3.40.640.10:FF:000084">
    <property type="entry name" value="IscS-like cysteine desulfurase"/>
    <property type="match status" value="1"/>
</dbReference>
<dbReference type="EMBL" id="CP038017">
    <property type="protein sequence ID" value="QIV94643.1"/>
    <property type="molecule type" value="Genomic_DNA"/>
</dbReference>
<reference evidence="15 16" key="1">
    <citation type="submission" date="2019-03" db="EMBL/GenBank/DDBJ databases">
        <title>Complete Genome Sequence of Allofrancisella frigidaquae Strain SYSU 10HL1970 Isolated from Water-Cooling Systems in China.</title>
        <authorList>
            <person name="Ohrman C."/>
            <person name="Uneklint I."/>
            <person name="Sjodin A."/>
        </authorList>
    </citation>
    <scope>NUCLEOTIDE SEQUENCE [LARGE SCALE GENOMIC DNA]</scope>
    <source>
        <strain evidence="15 16">SYSU 10HL1970</strain>
    </source>
</reference>
<dbReference type="InterPro" id="IPR000192">
    <property type="entry name" value="Aminotrans_V_dom"/>
</dbReference>
<evidence type="ECO:0000256" key="9">
    <source>
        <dbReference type="ARBA" id="ARBA00023014"/>
    </source>
</evidence>
<evidence type="ECO:0000256" key="13">
    <source>
        <dbReference type="RuleBase" id="RU004504"/>
    </source>
</evidence>
<dbReference type="RefSeq" id="WP_172106740.1">
    <property type="nucleotide sequence ID" value="NZ_CP038017.1"/>
</dbReference>
<evidence type="ECO:0000256" key="1">
    <source>
        <dbReference type="ARBA" id="ARBA00001933"/>
    </source>
</evidence>
<dbReference type="PROSITE" id="PS00595">
    <property type="entry name" value="AA_TRANSFER_CLASS_5"/>
    <property type="match status" value="1"/>
</dbReference>
<dbReference type="GO" id="GO:0046872">
    <property type="term" value="F:metal ion binding"/>
    <property type="evidence" value="ECO:0007669"/>
    <property type="project" value="UniProtKB-KW"/>
</dbReference>
<keyword evidence="5" id="KW-0808">Transferase</keyword>
<dbReference type="Pfam" id="PF00266">
    <property type="entry name" value="Aminotran_5"/>
    <property type="match status" value="1"/>
</dbReference>
<evidence type="ECO:0000256" key="7">
    <source>
        <dbReference type="ARBA" id="ARBA00022898"/>
    </source>
</evidence>
<organism evidence="15 16">
    <name type="scientific">Allofrancisella frigidaquae</name>
    <dbReference type="NCBI Taxonomy" id="1085644"/>
    <lineage>
        <taxon>Bacteria</taxon>
        <taxon>Pseudomonadati</taxon>
        <taxon>Pseudomonadota</taxon>
        <taxon>Gammaproteobacteria</taxon>
        <taxon>Thiotrichales</taxon>
        <taxon>Francisellaceae</taxon>
        <taxon>Allofrancisella</taxon>
    </lineage>
</organism>
<evidence type="ECO:0000256" key="2">
    <source>
        <dbReference type="ARBA" id="ARBA00003120"/>
    </source>
</evidence>
<dbReference type="EC" id="2.8.1.7" evidence="4"/>
<keyword evidence="8" id="KW-0408">Iron</keyword>
<evidence type="ECO:0000256" key="5">
    <source>
        <dbReference type="ARBA" id="ARBA00022679"/>
    </source>
</evidence>
<sequence>MSFIYLDYAATTPLSETVKNKLINYINNDNNYFFNSGSSTYEEAEKIKDQIETAREDIAKTLGVLSREIIFTSGATESNNLAIKGIAEAYSDKGKHIITSKVEHKAVLDVCRYLETKGYDVTYLDVNSKGKVSILDLQKAITKRTILVSLMAVNNELGTMNDLTKIGEITKRNKVFFHVDAAQGYGKVNLDIKAMNIDLLSVSGHKIYAPKGIGFLYVRSKAPRVKLVKQIHGGTQEFGMRAGTLPNYQIFALAEACKDIFSNKDENYKRINKLRDIFLEQLNKIQNIKLNTDLQHSYPGILNVTIKGVKAETLLAMLDGVCLSTGSACNSQAIEPSHVLRTIGLSADDADNTIRVSFGLPTTEKEVAKAAELIKEKVNTLRVVSPFE</sequence>
<keyword evidence="9" id="KW-0411">Iron-sulfur</keyword>
<dbReference type="SUPFAM" id="SSF53383">
    <property type="entry name" value="PLP-dependent transferases"/>
    <property type="match status" value="1"/>
</dbReference>
<evidence type="ECO:0000259" key="14">
    <source>
        <dbReference type="Pfam" id="PF00266"/>
    </source>
</evidence>
<evidence type="ECO:0000256" key="10">
    <source>
        <dbReference type="ARBA" id="ARBA00023231"/>
    </source>
</evidence>
<comment type="similarity">
    <text evidence="3">Belongs to the class-V pyridoxal-phosphate-dependent aminotransferase family. NifS/IscS subfamily.</text>
</comment>
<keyword evidence="10" id="KW-0535">Nitrogen fixation</keyword>
<dbReference type="InterPro" id="IPR015424">
    <property type="entry name" value="PyrdxlP-dep_Trfase"/>
</dbReference>
<comment type="function">
    <text evidence="2">Catalyzes the removal of elemental sulfur atoms from cysteine to produce alanine. Seems to participate in the biosynthesis of the nitrogenase metalloclusters by providing the inorganic sulfur required for the Fe-S core formation.</text>
</comment>
<evidence type="ECO:0000256" key="12">
    <source>
        <dbReference type="ARBA" id="ARBA00050776"/>
    </source>
</evidence>
<evidence type="ECO:0000313" key="16">
    <source>
        <dbReference type="Proteomes" id="UP000503320"/>
    </source>
</evidence>
<evidence type="ECO:0000313" key="15">
    <source>
        <dbReference type="EMBL" id="QIV94643.1"/>
    </source>
</evidence>
<keyword evidence="7" id="KW-0663">Pyridoxal phosphate</keyword>
<proteinExistence type="inferred from homology"/>
<protein>
    <recommendedName>
        <fullName evidence="4">cysteine desulfurase</fullName>
        <ecNumber evidence="4">2.8.1.7</ecNumber>
    </recommendedName>
    <alternativeName>
        <fullName evidence="11">Nitrogenase metalloclusters biosynthesis protein NifS</fullName>
    </alternativeName>
</protein>
<evidence type="ECO:0000256" key="4">
    <source>
        <dbReference type="ARBA" id="ARBA00012239"/>
    </source>
</evidence>
<name>A0A6M3HTS3_9GAMM</name>
<accession>A0A6M3HTS3</accession>
<feature type="domain" description="Aminotransferase class V" evidence="14">
    <location>
        <begin position="4"/>
        <end position="368"/>
    </location>
</feature>
<evidence type="ECO:0000256" key="8">
    <source>
        <dbReference type="ARBA" id="ARBA00023004"/>
    </source>
</evidence>
<dbReference type="AlphaFoldDB" id="A0A6M3HTS3"/>
<dbReference type="Proteomes" id="UP000503320">
    <property type="component" value="Chromosome"/>
</dbReference>
<dbReference type="KEGG" id="afri:E3E15_04420"/>
<comment type="cofactor">
    <cofactor evidence="1 13">
        <name>pyridoxal 5'-phosphate</name>
        <dbReference type="ChEBI" id="CHEBI:597326"/>
    </cofactor>
</comment>
<evidence type="ECO:0000256" key="11">
    <source>
        <dbReference type="ARBA" id="ARBA00031911"/>
    </source>
</evidence>
<dbReference type="GO" id="GO:0031071">
    <property type="term" value="F:cysteine desulfurase activity"/>
    <property type="evidence" value="ECO:0007669"/>
    <property type="project" value="UniProtKB-EC"/>
</dbReference>
<comment type="catalytic activity">
    <reaction evidence="12">
        <text>(sulfur carrier)-H + L-cysteine = (sulfur carrier)-SH + L-alanine</text>
        <dbReference type="Rhea" id="RHEA:43892"/>
        <dbReference type="Rhea" id="RHEA-COMP:14737"/>
        <dbReference type="Rhea" id="RHEA-COMP:14739"/>
        <dbReference type="ChEBI" id="CHEBI:29917"/>
        <dbReference type="ChEBI" id="CHEBI:35235"/>
        <dbReference type="ChEBI" id="CHEBI:57972"/>
        <dbReference type="ChEBI" id="CHEBI:64428"/>
        <dbReference type="EC" id="2.8.1.7"/>
    </reaction>
</comment>
<dbReference type="GO" id="GO:0051536">
    <property type="term" value="F:iron-sulfur cluster binding"/>
    <property type="evidence" value="ECO:0007669"/>
    <property type="project" value="UniProtKB-KW"/>
</dbReference>
<evidence type="ECO:0000256" key="6">
    <source>
        <dbReference type="ARBA" id="ARBA00022723"/>
    </source>
</evidence>
<dbReference type="Gene3D" id="3.90.1150.10">
    <property type="entry name" value="Aspartate Aminotransferase, domain 1"/>
    <property type="match status" value="1"/>
</dbReference>
<evidence type="ECO:0000256" key="3">
    <source>
        <dbReference type="ARBA" id="ARBA00006490"/>
    </source>
</evidence>
<dbReference type="InterPro" id="IPR015421">
    <property type="entry name" value="PyrdxlP-dep_Trfase_major"/>
</dbReference>
<dbReference type="PANTHER" id="PTHR11601">
    <property type="entry name" value="CYSTEINE DESULFURYLASE FAMILY MEMBER"/>
    <property type="match status" value="1"/>
</dbReference>
<keyword evidence="16" id="KW-1185">Reference proteome</keyword>
<dbReference type="InterPro" id="IPR015422">
    <property type="entry name" value="PyrdxlP-dep_Trfase_small"/>
</dbReference>
<dbReference type="InterPro" id="IPR020578">
    <property type="entry name" value="Aminotrans_V_PyrdxlP_BS"/>
</dbReference>
<dbReference type="Gene3D" id="3.40.640.10">
    <property type="entry name" value="Type I PLP-dependent aspartate aminotransferase-like (Major domain)"/>
    <property type="match status" value="1"/>
</dbReference>
<dbReference type="InterPro" id="IPR016454">
    <property type="entry name" value="Cysteine_dSase"/>
</dbReference>
<keyword evidence="6" id="KW-0479">Metal-binding</keyword>
<dbReference type="PANTHER" id="PTHR11601:SF34">
    <property type="entry name" value="CYSTEINE DESULFURASE"/>
    <property type="match status" value="1"/>
</dbReference>
<dbReference type="PIRSF" id="PIRSF005572">
    <property type="entry name" value="NifS"/>
    <property type="match status" value="1"/>
</dbReference>